<dbReference type="PROSITE" id="PS50263">
    <property type="entry name" value="CN_HYDROLASE"/>
    <property type="match status" value="1"/>
</dbReference>
<evidence type="ECO:0000256" key="2">
    <source>
        <dbReference type="ARBA" id="ARBA00022801"/>
    </source>
</evidence>
<dbReference type="GO" id="GO:0016811">
    <property type="term" value="F:hydrolase activity, acting on carbon-nitrogen (but not peptide) bonds, in linear amides"/>
    <property type="evidence" value="ECO:0007669"/>
    <property type="project" value="InterPro"/>
</dbReference>
<dbReference type="CDD" id="cd07572">
    <property type="entry name" value="nit"/>
    <property type="match status" value="1"/>
</dbReference>
<evidence type="ECO:0000313" key="4">
    <source>
        <dbReference type="Proteomes" id="UP000253250"/>
    </source>
</evidence>
<dbReference type="PANTHER" id="PTHR23088:SF27">
    <property type="entry name" value="DEAMINATED GLUTATHIONE AMIDASE"/>
    <property type="match status" value="1"/>
</dbReference>
<evidence type="ECO:0000313" key="3">
    <source>
        <dbReference type="EMBL" id="RCN56730.1"/>
    </source>
</evidence>
<dbReference type="RefSeq" id="WP_065971984.1">
    <property type="nucleotide sequence ID" value="NZ_CP080624.1"/>
</dbReference>
<proteinExistence type="inferred from homology"/>
<dbReference type="SUPFAM" id="SSF56317">
    <property type="entry name" value="Carbon-nitrogen hydrolase"/>
    <property type="match status" value="1"/>
</dbReference>
<dbReference type="Gene3D" id="3.60.110.10">
    <property type="entry name" value="Carbon-nitrogen hydrolase"/>
    <property type="match status" value="1"/>
</dbReference>
<dbReference type="PROSITE" id="PS01227">
    <property type="entry name" value="UPF0012"/>
    <property type="match status" value="1"/>
</dbReference>
<dbReference type="Pfam" id="PF00795">
    <property type="entry name" value="CN_hydrolase"/>
    <property type="match status" value="1"/>
</dbReference>
<dbReference type="PANTHER" id="PTHR23088">
    <property type="entry name" value="NITRILASE-RELATED"/>
    <property type="match status" value="1"/>
</dbReference>
<dbReference type="EMBL" id="PSYR01000002">
    <property type="protein sequence ID" value="RCN56730.1"/>
    <property type="molecule type" value="Genomic_DNA"/>
</dbReference>
<organism evidence="3 4">
    <name type="scientific">Acidiferrobacter thiooxydans</name>
    <dbReference type="NCBI Taxonomy" id="163359"/>
    <lineage>
        <taxon>Bacteria</taxon>
        <taxon>Pseudomonadati</taxon>
        <taxon>Pseudomonadota</taxon>
        <taxon>Gammaproteobacteria</taxon>
        <taxon>Acidiferrobacterales</taxon>
        <taxon>Acidiferrobacteraceae</taxon>
        <taxon>Acidiferrobacter</taxon>
    </lineage>
</organism>
<dbReference type="InterPro" id="IPR001110">
    <property type="entry name" value="UPF0012_CS"/>
</dbReference>
<gene>
    <name evidence="3" type="ORF">C4900_13265</name>
</gene>
<comment type="similarity">
    <text evidence="1">Belongs to the carbon-nitrogen hydrolase superfamily. NIT1/NIT2 family.</text>
</comment>
<dbReference type="OrthoDB" id="9811121at2"/>
<accession>A0A1C2FY11</accession>
<comment type="caution">
    <text evidence="3">The sequence shown here is derived from an EMBL/GenBank/DDBJ whole genome shotgun (WGS) entry which is preliminary data.</text>
</comment>
<evidence type="ECO:0000256" key="1">
    <source>
        <dbReference type="ARBA" id="ARBA00010613"/>
    </source>
</evidence>
<dbReference type="STRING" id="163359.A9R16_03800"/>
<protein>
    <submittedName>
        <fullName evidence="3">Carbon-nitrogen hydrolase family protein</fullName>
    </submittedName>
</protein>
<dbReference type="InterPro" id="IPR045254">
    <property type="entry name" value="Nit1/2_C-N_Hydrolase"/>
</dbReference>
<name>A0A1C2FY11_9GAMM</name>
<dbReference type="Proteomes" id="UP000253250">
    <property type="component" value="Unassembled WGS sequence"/>
</dbReference>
<keyword evidence="2 3" id="KW-0378">Hydrolase</keyword>
<dbReference type="AlphaFoldDB" id="A0A1C2FY11"/>
<dbReference type="InterPro" id="IPR003010">
    <property type="entry name" value="C-N_Hydrolase"/>
</dbReference>
<keyword evidence="4" id="KW-1185">Reference proteome</keyword>
<dbReference type="InterPro" id="IPR036526">
    <property type="entry name" value="C-N_Hydrolase_sf"/>
</dbReference>
<sequence>MATVAAIQMSSGRDVGANLAAAEAGLRAAQAGGAQLAVLPENFALMADSPSSRLRHAETDDGGPIQDALAYLSRTLSLWIVAGTIALRSRDPAKVRSACLVFDDRGERVARYDKIHLFDVDLGPGERYAESDAFEAGDTVVTVATPWGRLGLAICYDLRFPELFRALLDAGVEIVALPAAFTVPTGAAHWEVLVRARAIENSCYIVASAQGGRHDNGRATFGHSLIVDPWGAVLAERPEGPGIVTAQIDRASVAAVRRRLPSVMHRRL</sequence>
<reference evidence="3 4" key="1">
    <citation type="submission" date="2018-02" db="EMBL/GenBank/DDBJ databases">
        <title>Insights into the biology of acidophilic members of the Acidiferrobacteraceae family derived from comparative genomic analyses.</title>
        <authorList>
            <person name="Issotta F."/>
            <person name="Thyssen C."/>
            <person name="Mena C."/>
            <person name="Moya A."/>
            <person name="Bellenberg S."/>
            <person name="Sproer C."/>
            <person name="Covarrubias P.C."/>
            <person name="Sand W."/>
            <person name="Quatrini R."/>
            <person name="Vera M."/>
        </authorList>
    </citation>
    <scope>NUCLEOTIDE SEQUENCE [LARGE SCALE GENOMIC DNA]</scope>
    <source>
        <strain evidence="4">m-1</strain>
    </source>
</reference>